<evidence type="ECO:0000313" key="1">
    <source>
        <dbReference type="EMBL" id="GFY81908.1"/>
    </source>
</evidence>
<gene>
    <name evidence="1" type="ORF">Acr_02g0001480</name>
</gene>
<name>A0A7J0E650_9ERIC</name>
<organism evidence="1 2">
    <name type="scientific">Actinidia rufa</name>
    <dbReference type="NCBI Taxonomy" id="165716"/>
    <lineage>
        <taxon>Eukaryota</taxon>
        <taxon>Viridiplantae</taxon>
        <taxon>Streptophyta</taxon>
        <taxon>Embryophyta</taxon>
        <taxon>Tracheophyta</taxon>
        <taxon>Spermatophyta</taxon>
        <taxon>Magnoliopsida</taxon>
        <taxon>eudicotyledons</taxon>
        <taxon>Gunneridae</taxon>
        <taxon>Pentapetalae</taxon>
        <taxon>asterids</taxon>
        <taxon>Ericales</taxon>
        <taxon>Actinidiaceae</taxon>
        <taxon>Actinidia</taxon>
    </lineage>
</organism>
<reference evidence="1 2" key="1">
    <citation type="submission" date="2019-07" db="EMBL/GenBank/DDBJ databases">
        <title>De Novo Assembly of kiwifruit Actinidia rufa.</title>
        <authorList>
            <person name="Sugita-Konishi S."/>
            <person name="Sato K."/>
            <person name="Mori E."/>
            <person name="Abe Y."/>
            <person name="Kisaki G."/>
            <person name="Hamano K."/>
            <person name="Suezawa K."/>
            <person name="Otani M."/>
            <person name="Fukuda T."/>
            <person name="Manabe T."/>
            <person name="Gomi K."/>
            <person name="Tabuchi M."/>
            <person name="Akimitsu K."/>
            <person name="Kataoka I."/>
        </authorList>
    </citation>
    <scope>NUCLEOTIDE SEQUENCE [LARGE SCALE GENOMIC DNA]</scope>
    <source>
        <strain evidence="2">cv. Fuchu</strain>
    </source>
</reference>
<dbReference type="Proteomes" id="UP000585474">
    <property type="component" value="Unassembled WGS sequence"/>
</dbReference>
<keyword evidence="2" id="KW-1185">Reference proteome</keyword>
<protein>
    <submittedName>
        <fullName evidence="1">Uncharacterized protein</fullName>
    </submittedName>
</protein>
<proteinExistence type="predicted"/>
<dbReference type="EMBL" id="BJWL01000002">
    <property type="protein sequence ID" value="GFY81908.1"/>
    <property type="molecule type" value="Genomic_DNA"/>
</dbReference>
<comment type="caution">
    <text evidence="1">The sequence shown here is derived from an EMBL/GenBank/DDBJ whole genome shotgun (WGS) entry which is preliminary data.</text>
</comment>
<dbReference type="AlphaFoldDB" id="A0A7J0E650"/>
<accession>A0A7J0E650</accession>
<dbReference type="OrthoDB" id="191139at2759"/>
<sequence length="198" mass="21822">MKSYTNIVVESKLLWLITAKSKITIVESTIDTTSFLLQPTIIPSSILNQRTLAAIFPSPSNQSLFVRNLLLTRDFGWRRLPVMEMVFMSHPHKGTVASIVNVLGKYVGVKNVQQEKDELDVTSGIKAKLSLSFNLPSVQPPSPSSDKNKAANTCYVALHPQVKGMSRKYFPGSNIAEASSQADDTELVKKLGFQLEIG</sequence>
<evidence type="ECO:0000313" key="2">
    <source>
        <dbReference type="Proteomes" id="UP000585474"/>
    </source>
</evidence>